<dbReference type="Gene3D" id="3.60.15.10">
    <property type="entry name" value="Ribonuclease Z/Hydroxyacylglutathione hydrolase-like"/>
    <property type="match status" value="1"/>
</dbReference>
<dbReference type="InterPro" id="IPR036866">
    <property type="entry name" value="RibonucZ/Hydroxyglut_hydro"/>
</dbReference>
<keyword evidence="4" id="KW-1185">Reference proteome</keyword>
<dbReference type="Proteomes" id="UP000199118">
    <property type="component" value="Unassembled WGS sequence"/>
</dbReference>
<dbReference type="InterPro" id="IPR001279">
    <property type="entry name" value="Metallo-B-lactamas"/>
</dbReference>
<reference evidence="3 4" key="1">
    <citation type="submission" date="2016-10" db="EMBL/GenBank/DDBJ databases">
        <authorList>
            <person name="de Groot N.N."/>
        </authorList>
    </citation>
    <scope>NUCLEOTIDE SEQUENCE [LARGE SCALE GENOMIC DNA]</scope>
    <source>
        <strain evidence="3 4">DSM 17890</strain>
    </source>
</reference>
<comment type="similarity">
    <text evidence="1">Belongs to the metallo-beta-lactamase superfamily. Class-B beta-lactamase family.</text>
</comment>
<accession>A0A1H2VV08</accession>
<protein>
    <submittedName>
        <fullName evidence="3">Glyoxylase, beta-lactamase superfamily II</fullName>
    </submittedName>
</protein>
<feature type="domain" description="Metallo-beta-lactamase" evidence="2">
    <location>
        <begin position="45"/>
        <end position="263"/>
    </location>
</feature>
<dbReference type="EMBL" id="FNMZ01000002">
    <property type="protein sequence ID" value="SDW71774.1"/>
    <property type="molecule type" value="Genomic_DNA"/>
</dbReference>
<dbReference type="SMART" id="SM00849">
    <property type="entry name" value="Lactamase_B"/>
    <property type="match status" value="1"/>
</dbReference>
<dbReference type="InterPro" id="IPR050855">
    <property type="entry name" value="NDM-1-like"/>
</dbReference>
<gene>
    <name evidence="3" type="ORF">SAMN05444336_102172</name>
</gene>
<dbReference type="PANTHER" id="PTHR42951">
    <property type="entry name" value="METALLO-BETA-LACTAMASE DOMAIN-CONTAINING"/>
    <property type="match status" value="1"/>
</dbReference>
<organism evidence="3 4">
    <name type="scientific">Albimonas donghaensis</name>
    <dbReference type="NCBI Taxonomy" id="356660"/>
    <lineage>
        <taxon>Bacteria</taxon>
        <taxon>Pseudomonadati</taxon>
        <taxon>Pseudomonadota</taxon>
        <taxon>Alphaproteobacteria</taxon>
        <taxon>Rhodobacterales</taxon>
        <taxon>Paracoccaceae</taxon>
        <taxon>Albimonas</taxon>
    </lineage>
</organism>
<evidence type="ECO:0000259" key="2">
    <source>
        <dbReference type="SMART" id="SM00849"/>
    </source>
</evidence>
<evidence type="ECO:0000256" key="1">
    <source>
        <dbReference type="ARBA" id="ARBA00005250"/>
    </source>
</evidence>
<sequence>MAGGGAGAAKTGVRFPIEAPENGAAVEIAEGVLWARIGMPNRLAHVNVCVLDDGDGWTVIDTGLRHRQCLDDWAKLRAGPLAGKPVRRVIGTHHHPDHIGLVGRFMREDDAEFWTTRTAYLMTRMLQLDHHDKHPPEQIAHWVRGGMASDMVDRFAAKEPMNFSNATYRLPLGYTRIAEGDEVVMGGRRWHVRMGNGHAPEHATFWSKDDHLVIVGDQAIPGISSNLGVHPTEPEADPVGEWLESCQRLLGFAREDHLAIPGHKAAFTGLPTRFEQLINNHHGAIARLRKHLTAPRTAVQCFVPIFGREIEETVFGLALNETYGHLNHMLKLGEVTNELRSDGALWWRLAG</sequence>
<name>A0A1H2VV08_9RHOB</name>
<dbReference type="Pfam" id="PF00753">
    <property type="entry name" value="Lactamase_B"/>
    <property type="match status" value="1"/>
</dbReference>
<evidence type="ECO:0000313" key="3">
    <source>
        <dbReference type="EMBL" id="SDW71774.1"/>
    </source>
</evidence>
<dbReference type="RefSeq" id="WP_092680448.1">
    <property type="nucleotide sequence ID" value="NZ_FNMZ01000002.1"/>
</dbReference>
<dbReference type="Gene3D" id="1.10.10.10">
    <property type="entry name" value="Winged helix-like DNA-binding domain superfamily/Winged helix DNA-binding domain"/>
    <property type="match status" value="1"/>
</dbReference>
<dbReference type="SUPFAM" id="SSF56281">
    <property type="entry name" value="Metallo-hydrolase/oxidoreductase"/>
    <property type="match status" value="1"/>
</dbReference>
<dbReference type="AlphaFoldDB" id="A0A1H2VV08"/>
<dbReference type="PANTHER" id="PTHR42951:SF4">
    <property type="entry name" value="ACYL-COENZYME A THIOESTERASE MBLAC2"/>
    <property type="match status" value="1"/>
</dbReference>
<dbReference type="InterPro" id="IPR036388">
    <property type="entry name" value="WH-like_DNA-bd_sf"/>
</dbReference>
<dbReference type="STRING" id="356660.SAMN05444336_102172"/>
<proteinExistence type="inferred from homology"/>
<dbReference type="OrthoDB" id="2971563at2"/>
<evidence type="ECO:0000313" key="4">
    <source>
        <dbReference type="Proteomes" id="UP000199118"/>
    </source>
</evidence>
<dbReference type="GO" id="GO:0017001">
    <property type="term" value="P:antibiotic catabolic process"/>
    <property type="evidence" value="ECO:0007669"/>
    <property type="project" value="UniProtKB-ARBA"/>
</dbReference>